<comment type="subcellular location">
    <subcellularLocation>
        <location evidence="1">Membrane</location>
        <topology evidence="1">Single-pass type I membrane protein</topology>
    </subcellularLocation>
</comment>
<evidence type="ECO:0000256" key="1">
    <source>
        <dbReference type="ARBA" id="ARBA00004479"/>
    </source>
</evidence>
<organism evidence="8 9">
    <name type="scientific">Hibiscus sabdariffa</name>
    <name type="common">roselle</name>
    <dbReference type="NCBI Taxonomy" id="183260"/>
    <lineage>
        <taxon>Eukaryota</taxon>
        <taxon>Viridiplantae</taxon>
        <taxon>Streptophyta</taxon>
        <taxon>Embryophyta</taxon>
        <taxon>Tracheophyta</taxon>
        <taxon>Spermatophyta</taxon>
        <taxon>Magnoliopsida</taxon>
        <taxon>eudicotyledons</taxon>
        <taxon>Gunneridae</taxon>
        <taxon>Pentapetalae</taxon>
        <taxon>rosids</taxon>
        <taxon>malvids</taxon>
        <taxon>Malvales</taxon>
        <taxon>Malvaceae</taxon>
        <taxon>Malvoideae</taxon>
        <taxon>Hibiscus</taxon>
    </lineage>
</organism>
<evidence type="ECO:0000313" key="9">
    <source>
        <dbReference type="Proteomes" id="UP001472677"/>
    </source>
</evidence>
<dbReference type="EMBL" id="JBBPBM010000046">
    <property type="protein sequence ID" value="KAK8521700.1"/>
    <property type="molecule type" value="Genomic_DNA"/>
</dbReference>
<dbReference type="InterPro" id="IPR032675">
    <property type="entry name" value="LRR_dom_sf"/>
</dbReference>
<dbReference type="PANTHER" id="PTHR48063:SF112">
    <property type="entry name" value="RECEPTOR LIKE PROTEIN 30-LIKE"/>
    <property type="match status" value="1"/>
</dbReference>
<reference evidence="8 9" key="1">
    <citation type="journal article" date="2024" name="G3 (Bethesda)">
        <title>Genome assembly of Hibiscus sabdariffa L. provides insights into metabolisms of medicinal natural products.</title>
        <authorList>
            <person name="Kim T."/>
        </authorList>
    </citation>
    <scope>NUCLEOTIDE SEQUENCE [LARGE SCALE GENOMIC DNA]</scope>
    <source>
        <strain evidence="8">TK-2024</strain>
        <tissue evidence="8">Old leaves</tissue>
    </source>
</reference>
<keyword evidence="4" id="KW-1133">Transmembrane helix</keyword>
<evidence type="ECO:0000256" key="4">
    <source>
        <dbReference type="ARBA" id="ARBA00022989"/>
    </source>
</evidence>
<gene>
    <name evidence="8" type="ORF">V6N12_066288</name>
</gene>
<keyword evidence="5" id="KW-0472">Membrane</keyword>
<dbReference type="PANTHER" id="PTHR48063">
    <property type="entry name" value="LRR RECEPTOR-LIKE KINASE"/>
    <property type="match status" value="1"/>
</dbReference>
<dbReference type="InterPro" id="IPR046956">
    <property type="entry name" value="RLP23-like"/>
</dbReference>
<evidence type="ECO:0000313" key="8">
    <source>
        <dbReference type="EMBL" id="KAK8521700.1"/>
    </source>
</evidence>
<keyword evidence="2" id="KW-0812">Transmembrane</keyword>
<evidence type="ECO:0000256" key="7">
    <source>
        <dbReference type="ARBA" id="ARBA00023180"/>
    </source>
</evidence>
<name>A0ABR2CPP5_9ROSI</name>
<protein>
    <submittedName>
        <fullName evidence="8">Uncharacterized protein</fullName>
    </submittedName>
</protein>
<dbReference type="SUPFAM" id="SSF52047">
    <property type="entry name" value="RNI-like"/>
    <property type="match status" value="1"/>
</dbReference>
<dbReference type="Gene3D" id="3.80.10.10">
    <property type="entry name" value="Ribonuclease Inhibitor"/>
    <property type="match status" value="1"/>
</dbReference>
<comment type="caution">
    <text evidence="8">The sequence shown here is derived from an EMBL/GenBank/DDBJ whole genome shotgun (WGS) entry which is preliminary data.</text>
</comment>
<keyword evidence="9" id="KW-1185">Reference proteome</keyword>
<evidence type="ECO:0000256" key="5">
    <source>
        <dbReference type="ARBA" id="ARBA00023136"/>
    </source>
</evidence>
<proteinExistence type="predicted"/>
<accession>A0ABR2CPP5</accession>
<evidence type="ECO:0000256" key="3">
    <source>
        <dbReference type="ARBA" id="ARBA00022729"/>
    </source>
</evidence>
<keyword evidence="3" id="KW-0732">Signal</keyword>
<keyword evidence="6" id="KW-0675">Receptor</keyword>
<evidence type="ECO:0000256" key="2">
    <source>
        <dbReference type="ARBA" id="ARBA00022692"/>
    </source>
</evidence>
<keyword evidence="7" id="KW-0325">Glycoprotein</keyword>
<evidence type="ECO:0000256" key="6">
    <source>
        <dbReference type="ARBA" id="ARBA00023170"/>
    </source>
</evidence>
<sequence length="147" mass="16284">MGSLTELTYLNLSSNSFTGVIPHQLGNLSRLLYLDLSGLDQSLISDNLDWLSRLSSLKLLKFGSTNFTKATNWLQVIRSHPSLSILHFEECDFPEVDSSSLSKTNSSNPLYVLHLTSSSLHPSAFPLLLSISSNLVELDFSYYGLLS</sequence>
<dbReference type="Proteomes" id="UP001472677">
    <property type="component" value="Unassembled WGS sequence"/>
</dbReference>